<keyword evidence="1" id="KW-0812">Transmembrane</keyword>
<protein>
    <submittedName>
        <fullName evidence="2">Lysylphosphatidylglycerol synthetase-like protein (DUF2156 family)</fullName>
    </submittedName>
</protein>
<accession>A0A7W5VBG7</accession>
<organism evidence="2 3">
    <name type="scientific">Nonomuraea dietziae</name>
    <dbReference type="NCBI Taxonomy" id="65515"/>
    <lineage>
        <taxon>Bacteria</taxon>
        <taxon>Bacillati</taxon>
        <taxon>Actinomycetota</taxon>
        <taxon>Actinomycetes</taxon>
        <taxon>Streptosporangiales</taxon>
        <taxon>Streptosporangiaceae</taxon>
        <taxon>Nonomuraea</taxon>
    </lineage>
</organism>
<dbReference type="RefSeq" id="WP_183658245.1">
    <property type="nucleotide sequence ID" value="NZ_BAAAXX010000079.1"/>
</dbReference>
<dbReference type="EMBL" id="JACIBV010000001">
    <property type="protein sequence ID" value="MBB3731786.1"/>
    <property type="molecule type" value="Genomic_DNA"/>
</dbReference>
<name>A0A7W5VBG7_9ACTN</name>
<sequence>MADMATTTGGARLGRRRSRPVAVAGAVLATSLLWLLALALGIDLTVDQRDGRPPMVVGLPMVAGFTLILSLLGWGVLAVLERRAPRRAGLVWTVLAVAVLVLSFVPILGAGATTGAKVMLSLMHLAVAAVLVPVLGRGARASSATRHRP</sequence>
<dbReference type="InterPro" id="IPR045713">
    <property type="entry name" value="DUF6069"/>
</dbReference>
<keyword evidence="1" id="KW-1133">Transmembrane helix</keyword>
<evidence type="ECO:0000313" key="2">
    <source>
        <dbReference type="EMBL" id="MBB3731786.1"/>
    </source>
</evidence>
<dbReference type="AlphaFoldDB" id="A0A7W5VBG7"/>
<keyword evidence="3" id="KW-1185">Reference proteome</keyword>
<proteinExistence type="predicted"/>
<dbReference type="Pfam" id="PF19545">
    <property type="entry name" value="DUF6069"/>
    <property type="match status" value="1"/>
</dbReference>
<gene>
    <name evidence="2" type="ORF">FHR33_007646</name>
</gene>
<comment type="caution">
    <text evidence="2">The sequence shown here is derived from an EMBL/GenBank/DDBJ whole genome shotgun (WGS) entry which is preliminary data.</text>
</comment>
<reference evidence="2 3" key="1">
    <citation type="submission" date="2020-08" db="EMBL/GenBank/DDBJ databases">
        <title>Sequencing the genomes of 1000 actinobacteria strains.</title>
        <authorList>
            <person name="Klenk H.-P."/>
        </authorList>
    </citation>
    <scope>NUCLEOTIDE SEQUENCE [LARGE SCALE GENOMIC DNA]</scope>
    <source>
        <strain evidence="2 3">DSM 44320</strain>
    </source>
</reference>
<evidence type="ECO:0000313" key="3">
    <source>
        <dbReference type="Proteomes" id="UP000579945"/>
    </source>
</evidence>
<dbReference type="GeneID" id="95393857"/>
<feature type="transmembrane region" description="Helical" evidence="1">
    <location>
        <begin position="54"/>
        <end position="77"/>
    </location>
</feature>
<feature type="transmembrane region" description="Helical" evidence="1">
    <location>
        <begin position="118"/>
        <end position="136"/>
    </location>
</feature>
<evidence type="ECO:0000256" key="1">
    <source>
        <dbReference type="SAM" id="Phobius"/>
    </source>
</evidence>
<feature type="transmembrane region" description="Helical" evidence="1">
    <location>
        <begin position="89"/>
        <end position="112"/>
    </location>
</feature>
<feature type="transmembrane region" description="Helical" evidence="1">
    <location>
        <begin position="21"/>
        <end position="42"/>
    </location>
</feature>
<keyword evidence="1" id="KW-0472">Membrane</keyword>
<dbReference type="Proteomes" id="UP000579945">
    <property type="component" value="Unassembled WGS sequence"/>
</dbReference>